<name>A0A0E9PAN5_ANGAN</name>
<protein>
    <submittedName>
        <fullName evidence="1">Uncharacterized protein</fullName>
    </submittedName>
</protein>
<reference evidence="1" key="1">
    <citation type="submission" date="2014-11" db="EMBL/GenBank/DDBJ databases">
        <authorList>
            <person name="Amaro Gonzalez C."/>
        </authorList>
    </citation>
    <scope>NUCLEOTIDE SEQUENCE</scope>
</reference>
<evidence type="ECO:0000313" key="1">
    <source>
        <dbReference type="EMBL" id="JAH01574.1"/>
    </source>
</evidence>
<accession>A0A0E9PAN5</accession>
<reference evidence="1" key="2">
    <citation type="journal article" date="2015" name="Fish Shellfish Immunol.">
        <title>Early steps in the European eel (Anguilla anguilla)-Vibrio vulnificus interaction in the gills: Role of the RtxA13 toxin.</title>
        <authorList>
            <person name="Callol A."/>
            <person name="Pajuelo D."/>
            <person name="Ebbesson L."/>
            <person name="Teles M."/>
            <person name="MacKenzie S."/>
            <person name="Amaro C."/>
        </authorList>
    </citation>
    <scope>NUCLEOTIDE SEQUENCE</scope>
</reference>
<proteinExistence type="predicted"/>
<dbReference type="EMBL" id="GBXM01107003">
    <property type="protein sequence ID" value="JAH01574.1"/>
    <property type="molecule type" value="Transcribed_RNA"/>
</dbReference>
<organism evidence="1">
    <name type="scientific">Anguilla anguilla</name>
    <name type="common">European freshwater eel</name>
    <name type="synonym">Muraena anguilla</name>
    <dbReference type="NCBI Taxonomy" id="7936"/>
    <lineage>
        <taxon>Eukaryota</taxon>
        <taxon>Metazoa</taxon>
        <taxon>Chordata</taxon>
        <taxon>Craniata</taxon>
        <taxon>Vertebrata</taxon>
        <taxon>Euteleostomi</taxon>
        <taxon>Actinopterygii</taxon>
        <taxon>Neopterygii</taxon>
        <taxon>Teleostei</taxon>
        <taxon>Anguilliformes</taxon>
        <taxon>Anguillidae</taxon>
        <taxon>Anguilla</taxon>
    </lineage>
</organism>
<dbReference type="AlphaFoldDB" id="A0A0E9PAN5"/>
<sequence length="39" mass="4586">MLVLPLKMLQKNCSVNMPFQRIPFLRFPISNFQNVVYTG</sequence>